<dbReference type="CDD" id="cd07377">
    <property type="entry name" value="WHTH_GntR"/>
    <property type="match status" value="1"/>
</dbReference>
<dbReference type="SMART" id="SM00345">
    <property type="entry name" value="HTH_GNTR"/>
    <property type="match status" value="1"/>
</dbReference>
<keyword evidence="2" id="KW-0238">DNA-binding</keyword>
<dbReference type="Pfam" id="PF00392">
    <property type="entry name" value="GntR"/>
    <property type="match status" value="1"/>
</dbReference>
<dbReference type="GO" id="GO:0003700">
    <property type="term" value="F:DNA-binding transcription factor activity"/>
    <property type="evidence" value="ECO:0007669"/>
    <property type="project" value="InterPro"/>
</dbReference>
<evidence type="ECO:0000256" key="2">
    <source>
        <dbReference type="ARBA" id="ARBA00023125"/>
    </source>
</evidence>
<dbReference type="InterPro" id="IPR028978">
    <property type="entry name" value="Chorismate_lyase_/UTRA_dom_sf"/>
</dbReference>
<dbReference type="PANTHER" id="PTHR44846:SF1">
    <property type="entry name" value="MANNOSYL-D-GLYCERATE TRANSPORT_METABOLISM SYSTEM REPRESSOR MNGR-RELATED"/>
    <property type="match status" value="1"/>
</dbReference>
<dbReference type="InterPro" id="IPR011663">
    <property type="entry name" value="UTRA"/>
</dbReference>
<dbReference type="InterPro" id="IPR036390">
    <property type="entry name" value="WH_DNA-bd_sf"/>
</dbReference>
<dbReference type="PROSITE" id="PS50949">
    <property type="entry name" value="HTH_GNTR"/>
    <property type="match status" value="1"/>
</dbReference>
<keyword evidence="1" id="KW-0805">Transcription regulation</keyword>
<feature type="domain" description="HTH gntR-type" evidence="4">
    <location>
        <begin position="9"/>
        <end position="77"/>
    </location>
</feature>
<dbReference type="Pfam" id="PF07702">
    <property type="entry name" value="UTRA"/>
    <property type="match status" value="1"/>
</dbReference>
<evidence type="ECO:0000256" key="1">
    <source>
        <dbReference type="ARBA" id="ARBA00023015"/>
    </source>
</evidence>
<dbReference type="Gene3D" id="3.40.1410.10">
    <property type="entry name" value="Chorismate lyase-like"/>
    <property type="match status" value="1"/>
</dbReference>
<dbReference type="AlphaFoldDB" id="A0AAJ2EUS6"/>
<accession>A0AAJ2EUS6</accession>
<protein>
    <submittedName>
        <fullName evidence="5">GntR family transcriptional regulator</fullName>
    </submittedName>
</protein>
<evidence type="ECO:0000259" key="4">
    <source>
        <dbReference type="PROSITE" id="PS50949"/>
    </source>
</evidence>
<evidence type="ECO:0000313" key="6">
    <source>
        <dbReference type="Proteomes" id="UP001268036"/>
    </source>
</evidence>
<dbReference type="InterPro" id="IPR036388">
    <property type="entry name" value="WH-like_DNA-bd_sf"/>
</dbReference>
<dbReference type="Proteomes" id="UP001268036">
    <property type="component" value="Unassembled WGS sequence"/>
</dbReference>
<dbReference type="PRINTS" id="PR00035">
    <property type="entry name" value="HTHGNTR"/>
</dbReference>
<organism evidence="5 6">
    <name type="scientific">Pseudomonas oryzihabitans</name>
    <dbReference type="NCBI Taxonomy" id="47885"/>
    <lineage>
        <taxon>Bacteria</taxon>
        <taxon>Pseudomonadati</taxon>
        <taxon>Pseudomonadota</taxon>
        <taxon>Gammaproteobacteria</taxon>
        <taxon>Pseudomonadales</taxon>
        <taxon>Pseudomonadaceae</taxon>
        <taxon>Pseudomonas</taxon>
    </lineage>
</organism>
<name>A0AAJ2EUS6_9PSED</name>
<proteinExistence type="predicted"/>
<dbReference type="SUPFAM" id="SSF64288">
    <property type="entry name" value="Chorismate lyase-like"/>
    <property type="match status" value="1"/>
</dbReference>
<dbReference type="EMBL" id="JAVJAF010000001">
    <property type="protein sequence ID" value="MDR6232889.1"/>
    <property type="molecule type" value="Genomic_DNA"/>
</dbReference>
<evidence type="ECO:0000256" key="3">
    <source>
        <dbReference type="ARBA" id="ARBA00023163"/>
    </source>
</evidence>
<dbReference type="GO" id="GO:0045892">
    <property type="term" value="P:negative regulation of DNA-templated transcription"/>
    <property type="evidence" value="ECO:0007669"/>
    <property type="project" value="TreeGrafter"/>
</dbReference>
<keyword evidence="3" id="KW-0804">Transcription</keyword>
<dbReference type="SUPFAM" id="SSF46785">
    <property type="entry name" value="Winged helix' DNA-binding domain"/>
    <property type="match status" value="1"/>
</dbReference>
<reference evidence="5" key="1">
    <citation type="submission" date="2023-08" db="EMBL/GenBank/DDBJ databases">
        <title>Functional and genomic diversity of the sorghum phyllosphere microbiome.</title>
        <authorList>
            <person name="Shade A."/>
        </authorList>
    </citation>
    <scope>NUCLEOTIDE SEQUENCE</scope>
    <source>
        <strain evidence="5">SORGH_AS_0201</strain>
    </source>
</reference>
<comment type="caution">
    <text evidence="5">The sequence shown here is derived from an EMBL/GenBank/DDBJ whole genome shotgun (WGS) entry which is preliminary data.</text>
</comment>
<dbReference type="SMART" id="SM00866">
    <property type="entry name" value="UTRA"/>
    <property type="match status" value="1"/>
</dbReference>
<dbReference type="Gene3D" id="1.10.10.10">
    <property type="entry name" value="Winged helix-like DNA-binding domain superfamily/Winged helix DNA-binding domain"/>
    <property type="match status" value="1"/>
</dbReference>
<dbReference type="InterPro" id="IPR000524">
    <property type="entry name" value="Tscrpt_reg_HTH_GntR"/>
</dbReference>
<dbReference type="InterPro" id="IPR050679">
    <property type="entry name" value="Bact_HTH_transcr_reg"/>
</dbReference>
<dbReference type="GO" id="GO:0003677">
    <property type="term" value="F:DNA binding"/>
    <property type="evidence" value="ECO:0007669"/>
    <property type="project" value="UniProtKB-KW"/>
</dbReference>
<sequence>MTLQRDSSTALYEQICSQLLDEIRQGAFGPSGRLPSEAALMQRFAVSRVTIRLALGRLETEGVVERKQGKGTFVAARQVRHELNALRSFHEALLLQGLNPSMRLLDQRRIVVPEALGELFSGTCLAVQRLHLVDDEPIAYASSHLVDELGEVDWEALGQVPLYSLLERLTGQPVARADLAIRAQSADRMLAERLEVKRGTALLVLERTSRFADGRCCDLTTFYIRPERYAFVLSGVFKAG</sequence>
<evidence type="ECO:0000313" key="5">
    <source>
        <dbReference type="EMBL" id="MDR6232889.1"/>
    </source>
</evidence>
<dbReference type="PANTHER" id="PTHR44846">
    <property type="entry name" value="MANNOSYL-D-GLYCERATE TRANSPORT/METABOLISM SYSTEM REPRESSOR MNGR-RELATED"/>
    <property type="match status" value="1"/>
</dbReference>
<gene>
    <name evidence="5" type="ORF">QE440_000630</name>
</gene>